<evidence type="ECO:0000313" key="2">
    <source>
        <dbReference type="EMBL" id="MCH91729.1"/>
    </source>
</evidence>
<evidence type="ECO:0000256" key="1">
    <source>
        <dbReference type="SAM" id="Phobius"/>
    </source>
</evidence>
<evidence type="ECO:0000313" key="3">
    <source>
        <dbReference type="Proteomes" id="UP000265520"/>
    </source>
</evidence>
<keyword evidence="1" id="KW-1133">Transmembrane helix</keyword>
<name>A0A392MXQ7_9FABA</name>
<dbReference type="Proteomes" id="UP000265520">
    <property type="component" value="Unassembled WGS sequence"/>
</dbReference>
<feature type="transmembrane region" description="Helical" evidence="1">
    <location>
        <begin position="67"/>
        <end position="87"/>
    </location>
</feature>
<protein>
    <submittedName>
        <fullName evidence="2">Uncharacterized protein</fullName>
    </submittedName>
</protein>
<accession>A0A392MXQ7</accession>
<dbReference type="AlphaFoldDB" id="A0A392MXQ7"/>
<reference evidence="2 3" key="1">
    <citation type="journal article" date="2018" name="Front. Plant Sci.">
        <title>Red Clover (Trifolium pratense) and Zigzag Clover (T. medium) - A Picture of Genomic Similarities and Differences.</title>
        <authorList>
            <person name="Dluhosova J."/>
            <person name="Istvanek J."/>
            <person name="Nedelnik J."/>
            <person name="Repkova J."/>
        </authorList>
    </citation>
    <scope>NUCLEOTIDE SEQUENCE [LARGE SCALE GENOMIC DNA]</scope>
    <source>
        <strain evidence="3">cv. 10/8</strain>
        <tissue evidence="2">Leaf</tissue>
    </source>
</reference>
<comment type="caution">
    <text evidence="2">The sequence shown here is derived from an EMBL/GenBank/DDBJ whole genome shotgun (WGS) entry which is preliminary data.</text>
</comment>
<proteinExistence type="predicted"/>
<sequence>TDEAPAAVGGGRRGGAVTGALKHKNNPFLPINFLSSFQFQTPKSQNLTPKTGSGQRKTMKIFYPFSVLFRSVLVLGFDSSGLFLVLIRPVCVLFFTDPCDCFISLGFVPSLDSDSQDALSVLDFSKRK</sequence>
<organism evidence="2 3">
    <name type="scientific">Trifolium medium</name>
    <dbReference type="NCBI Taxonomy" id="97028"/>
    <lineage>
        <taxon>Eukaryota</taxon>
        <taxon>Viridiplantae</taxon>
        <taxon>Streptophyta</taxon>
        <taxon>Embryophyta</taxon>
        <taxon>Tracheophyta</taxon>
        <taxon>Spermatophyta</taxon>
        <taxon>Magnoliopsida</taxon>
        <taxon>eudicotyledons</taxon>
        <taxon>Gunneridae</taxon>
        <taxon>Pentapetalae</taxon>
        <taxon>rosids</taxon>
        <taxon>fabids</taxon>
        <taxon>Fabales</taxon>
        <taxon>Fabaceae</taxon>
        <taxon>Papilionoideae</taxon>
        <taxon>50 kb inversion clade</taxon>
        <taxon>NPAAA clade</taxon>
        <taxon>Hologalegina</taxon>
        <taxon>IRL clade</taxon>
        <taxon>Trifolieae</taxon>
        <taxon>Trifolium</taxon>
    </lineage>
</organism>
<keyword evidence="1" id="KW-0812">Transmembrane</keyword>
<keyword evidence="3" id="KW-1185">Reference proteome</keyword>
<dbReference type="EMBL" id="LXQA010021050">
    <property type="protein sequence ID" value="MCH91729.1"/>
    <property type="molecule type" value="Genomic_DNA"/>
</dbReference>
<feature type="non-terminal residue" evidence="2">
    <location>
        <position position="1"/>
    </location>
</feature>
<keyword evidence="1" id="KW-0472">Membrane</keyword>